<dbReference type="Proteomes" id="UP000036503">
    <property type="component" value="Unassembled WGS sequence"/>
</dbReference>
<keyword evidence="1 11" id="KW-0479">Metal-binding</keyword>
<dbReference type="FunFam" id="3.40.50.300:FF:000050">
    <property type="entry name" value="DNA repair protein RadA"/>
    <property type="match status" value="1"/>
</dbReference>
<dbReference type="GO" id="GO:0016787">
    <property type="term" value="F:hydrolase activity"/>
    <property type="evidence" value="ECO:0007669"/>
    <property type="project" value="UniProtKB-KW"/>
</dbReference>
<dbReference type="GO" id="GO:0000725">
    <property type="term" value="P:recombinational repair"/>
    <property type="evidence" value="ECO:0007669"/>
    <property type="project" value="UniProtKB-UniRule"/>
</dbReference>
<evidence type="ECO:0000256" key="7">
    <source>
        <dbReference type="ARBA" id="ARBA00022840"/>
    </source>
</evidence>
<dbReference type="InterPro" id="IPR020568">
    <property type="entry name" value="Ribosomal_Su5_D2-typ_SF"/>
</dbReference>
<accession>A0A0J6ZQ93</accession>
<dbReference type="Gene3D" id="3.40.50.300">
    <property type="entry name" value="P-loop containing nucleotide triphosphate hydrolases"/>
    <property type="match status" value="1"/>
</dbReference>
<dbReference type="GO" id="GO:0008270">
    <property type="term" value="F:zinc ion binding"/>
    <property type="evidence" value="ECO:0007669"/>
    <property type="project" value="UniProtKB-KW"/>
</dbReference>
<reference evidence="15 16" key="1">
    <citation type="submission" date="2015-06" db="EMBL/GenBank/DDBJ databases">
        <title>Draft genome sequence of beer spoilage bacterium Megasphaera cerevisiae type strain 20462.</title>
        <authorList>
            <person name="Kutumbaka K."/>
            <person name="Pasmowitz J."/>
            <person name="Mategko J."/>
            <person name="Reyes D."/>
            <person name="Friedrich A."/>
            <person name="Han S."/>
            <person name="Martens-Habbena W."/>
            <person name="Neal-McKinney J."/>
            <person name="Janagama H.K."/>
            <person name="Nadala C."/>
            <person name="Samadpour M."/>
        </authorList>
    </citation>
    <scope>NUCLEOTIDE SEQUENCE [LARGE SCALE GENOMIC DNA]</scope>
    <source>
        <strain evidence="15 16">DSM 20462</strain>
    </source>
</reference>
<evidence type="ECO:0000256" key="11">
    <source>
        <dbReference type="HAMAP-Rule" id="MF_01498"/>
    </source>
</evidence>
<dbReference type="RefSeq" id="WP_048513606.1">
    <property type="nucleotide sequence ID" value="NZ_FUXD01000004.1"/>
</dbReference>
<dbReference type="OrthoDB" id="9803906at2"/>
<evidence type="ECO:0000256" key="8">
    <source>
        <dbReference type="ARBA" id="ARBA00023016"/>
    </source>
</evidence>
<dbReference type="Gene3D" id="3.30.230.10">
    <property type="match status" value="1"/>
</dbReference>
<protein>
    <recommendedName>
        <fullName evidence="11 12">DNA repair protein RadA</fullName>
    </recommendedName>
</protein>
<evidence type="ECO:0000256" key="12">
    <source>
        <dbReference type="NCBIfam" id="TIGR00416"/>
    </source>
</evidence>
<feature type="binding site" evidence="11">
    <location>
        <begin position="97"/>
        <end position="104"/>
    </location>
    <ligand>
        <name>ATP</name>
        <dbReference type="ChEBI" id="CHEBI:30616"/>
    </ligand>
</feature>
<dbReference type="SUPFAM" id="SSF54211">
    <property type="entry name" value="Ribosomal protein S5 domain 2-like"/>
    <property type="match status" value="1"/>
</dbReference>
<keyword evidence="10 11" id="KW-0234">DNA repair</keyword>
<feature type="short sequence motif" description="RadA KNRFG motif" evidence="11">
    <location>
        <begin position="254"/>
        <end position="258"/>
    </location>
</feature>
<evidence type="ECO:0000256" key="4">
    <source>
        <dbReference type="ARBA" id="ARBA00022771"/>
    </source>
</evidence>
<gene>
    <name evidence="11" type="primary">radA</name>
    <name evidence="15" type="ORF">AB840_04290</name>
</gene>
<evidence type="ECO:0000256" key="13">
    <source>
        <dbReference type="RuleBase" id="RU003555"/>
    </source>
</evidence>
<dbReference type="CDD" id="cd01121">
    <property type="entry name" value="RadA_SMS_N"/>
    <property type="match status" value="1"/>
</dbReference>
<evidence type="ECO:0000313" key="16">
    <source>
        <dbReference type="Proteomes" id="UP000036503"/>
    </source>
</evidence>
<evidence type="ECO:0000256" key="9">
    <source>
        <dbReference type="ARBA" id="ARBA00023125"/>
    </source>
</evidence>
<dbReference type="InterPro" id="IPR041166">
    <property type="entry name" value="Rubredoxin_2"/>
</dbReference>
<dbReference type="InterPro" id="IPR027417">
    <property type="entry name" value="P-loop_NTPase"/>
</dbReference>
<evidence type="ECO:0000313" key="15">
    <source>
        <dbReference type="EMBL" id="KMO87106.1"/>
    </source>
</evidence>
<dbReference type="InterPro" id="IPR014721">
    <property type="entry name" value="Ribsml_uS5_D2-typ_fold_subgr"/>
</dbReference>
<comment type="similarity">
    <text evidence="11 13">Belongs to the RecA family. RadA subfamily.</text>
</comment>
<dbReference type="PRINTS" id="PR01874">
    <property type="entry name" value="DNAREPAIRADA"/>
</dbReference>
<sequence>MVKVKTRYVCTNCGSVSSRWLGRCPQCGEWNTMTEEEALPEVPKGSQSVQRGGEAAKPASLPEIAMEKMERIETGIGELDRVLGGGIVPGALVLLSGDPGIGKSTLVLQMASAVCQRAGTVLYGSGEESAGQIKLRADRLGIDAPELVIQADTSLDAILREAQQRRPALVIIDSIQTMYSREIEGTPGSLAQIREGTSRIMTFAKTMGIPVVVIGHVTKEGAIAGPRMMEHMVDVVLYFEGERNYQFRILRGIKNRFGSTNESGLFTMNEKGLAELANPSQLLLSERSADQAGSAVAAVMDGMRPLLGEIQALTTHSVFAVPRRTASGMDYNRLIILLAVLEKRVGVPLGTQDVYINIVGGLRITETAADLPVALAIFSSLRDMSMDSQTVVMGEVGLTGDIRRVPHALRRVKEAAKMGFRTFILPKGNMDDMKGPDISRCRLIGVATLQEAMEAAFQKT</sequence>
<dbReference type="PROSITE" id="PS50162">
    <property type="entry name" value="RECA_2"/>
    <property type="match status" value="1"/>
</dbReference>
<dbReference type="GO" id="GO:0003684">
    <property type="term" value="F:damaged DNA binding"/>
    <property type="evidence" value="ECO:0007669"/>
    <property type="project" value="InterPro"/>
</dbReference>
<dbReference type="InterPro" id="IPR003593">
    <property type="entry name" value="AAA+_ATPase"/>
</dbReference>
<feature type="domain" description="RecA family profile 1" evidence="14">
    <location>
        <begin position="68"/>
        <end position="217"/>
    </location>
</feature>
<keyword evidence="5" id="KW-0378">Hydrolase</keyword>
<keyword evidence="6 13" id="KW-0862">Zinc</keyword>
<keyword evidence="7 11" id="KW-0067">ATP-binding</keyword>
<dbReference type="NCBIfam" id="TIGR00416">
    <property type="entry name" value="sms"/>
    <property type="match status" value="1"/>
</dbReference>
<dbReference type="PATRIC" id="fig|1122219.3.peg.3290"/>
<comment type="function">
    <text evidence="13">DNA-dependent ATPase involved in processing of recombination intermediates, plays a role in repairing DNA breaks. Stimulates the branch migration of RecA-mediated strand transfer reactions, allowing the 3' invading strand to extend heteroduplex DNA faster. Binds ssDNA in the presence of ADP but not other nucleotides, has ATPase activity that is stimulated by ssDNA and various branched DNA structures, but inhibited by SSB. Does not have RecA's homology-searching function.</text>
</comment>
<keyword evidence="8 11" id="KW-0346">Stress response</keyword>
<evidence type="ECO:0000256" key="3">
    <source>
        <dbReference type="ARBA" id="ARBA00022763"/>
    </source>
</evidence>
<evidence type="ECO:0000259" key="14">
    <source>
        <dbReference type="PROSITE" id="PS50162"/>
    </source>
</evidence>
<keyword evidence="3 11" id="KW-0227">DNA damage</keyword>
<dbReference type="HAMAP" id="MF_01498">
    <property type="entry name" value="RadA_bact"/>
    <property type="match status" value="1"/>
</dbReference>
<dbReference type="SMART" id="SM00382">
    <property type="entry name" value="AAA"/>
    <property type="match status" value="1"/>
</dbReference>
<dbReference type="PANTHER" id="PTHR32472:SF10">
    <property type="entry name" value="DNA REPAIR PROTEIN RADA-LIKE PROTEIN"/>
    <property type="match status" value="1"/>
</dbReference>
<proteinExistence type="inferred from homology"/>
<feature type="region of interest" description="Lon-protease-like" evidence="11">
    <location>
        <begin position="353"/>
        <end position="460"/>
    </location>
</feature>
<comment type="caution">
    <text evidence="15">The sequence shown here is derived from an EMBL/GenBank/DDBJ whole genome shotgun (WGS) entry which is preliminary data.</text>
</comment>
<dbReference type="STRING" id="39029.BSR42_10730"/>
<name>A0A0J6ZQ93_9FIRM</name>
<dbReference type="FunCoup" id="A0A0J6ZQ93">
    <property type="interactions" value="359"/>
</dbReference>
<dbReference type="InParanoid" id="A0A0J6ZQ93"/>
<keyword evidence="16" id="KW-1185">Reference proteome</keyword>
<dbReference type="InterPro" id="IPR004504">
    <property type="entry name" value="DNA_repair_RadA"/>
</dbReference>
<dbReference type="Pfam" id="PF13541">
    <property type="entry name" value="ChlI"/>
    <property type="match status" value="1"/>
</dbReference>
<keyword evidence="4 13" id="KW-0863">Zinc-finger</keyword>
<dbReference type="GO" id="GO:0140664">
    <property type="term" value="F:ATP-dependent DNA damage sensor activity"/>
    <property type="evidence" value="ECO:0007669"/>
    <property type="project" value="InterPro"/>
</dbReference>
<dbReference type="EMBL" id="LEKT01000009">
    <property type="protein sequence ID" value="KMO87106.1"/>
    <property type="molecule type" value="Genomic_DNA"/>
</dbReference>
<keyword evidence="9 11" id="KW-0238">DNA-binding</keyword>
<dbReference type="GO" id="GO:0005524">
    <property type="term" value="F:ATP binding"/>
    <property type="evidence" value="ECO:0007669"/>
    <property type="project" value="UniProtKB-UniRule"/>
</dbReference>
<dbReference type="GO" id="GO:0005829">
    <property type="term" value="C:cytosol"/>
    <property type="evidence" value="ECO:0007669"/>
    <property type="project" value="TreeGrafter"/>
</dbReference>
<evidence type="ECO:0000256" key="10">
    <source>
        <dbReference type="ARBA" id="ARBA00023204"/>
    </source>
</evidence>
<comment type="function">
    <text evidence="11">Plays a role in repairing double-strand DNA breaks, probably involving stabilizing or processing branched DNA or blocked replication forks.</text>
</comment>
<dbReference type="Pfam" id="PF18073">
    <property type="entry name" value="Zn_ribbon_LapB"/>
    <property type="match status" value="1"/>
</dbReference>
<evidence type="ECO:0000256" key="1">
    <source>
        <dbReference type="ARBA" id="ARBA00022723"/>
    </source>
</evidence>
<dbReference type="PANTHER" id="PTHR32472">
    <property type="entry name" value="DNA REPAIR PROTEIN RADA"/>
    <property type="match status" value="1"/>
</dbReference>
<dbReference type="InterPro" id="IPR020588">
    <property type="entry name" value="RecA_ATP-bd"/>
</dbReference>
<evidence type="ECO:0000256" key="5">
    <source>
        <dbReference type="ARBA" id="ARBA00022801"/>
    </source>
</evidence>
<dbReference type="SUPFAM" id="SSF52540">
    <property type="entry name" value="P-loop containing nucleoside triphosphate hydrolases"/>
    <property type="match status" value="1"/>
</dbReference>
<keyword evidence="2 11" id="KW-0547">Nucleotide-binding</keyword>
<organism evidence="15 16">
    <name type="scientific">Megasphaera cerevisiae DSM 20462</name>
    <dbReference type="NCBI Taxonomy" id="1122219"/>
    <lineage>
        <taxon>Bacteria</taxon>
        <taxon>Bacillati</taxon>
        <taxon>Bacillota</taxon>
        <taxon>Negativicutes</taxon>
        <taxon>Veillonellales</taxon>
        <taxon>Veillonellaceae</taxon>
        <taxon>Megasphaera</taxon>
    </lineage>
</organism>
<comment type="domain">
    <text evidence="11">The middle region has homology to RecA with ATPase motifs including the RadA KNRFG motif, while the C-terminus is homologous to Lon protease.</text>
</comment>
<evidence type="ECO:0000256" key="2">
    <source>
        <dbReference type="ARBA" id="ARBA00022741"/>
    </source>
</evidence>
<dbReference type="AlphaFoldDB" id="A0A0J6ZQ93"/>
<evidence type="ECO:0000256" key="6">
    <source>
        <dbReference type="ARBA" id="ARBA00022833"/>
    </source>
</evidence>
<dbReference type="Pfam" id="PF13481">
    <property type="entry name" value="AAA_25"/>
    <property type="match status" value="1"/>
</dbReference>